<keyword evidence="2" id="KW-0812">Transmembrane</keyword>
<name>A0A1N7S117_9BURK</name>
<dbReference type="AlphaFoldDB" id="A0A1N7S117"/>
<feature type="region of interest" description="Disordered" evidence="1">
    <location>
        <begin position="42"/>
        <end position="62"/>
    </location>
</feature>
<keyword evidence="3" id="KW-0732">Signal</keyword>
<evidence type="ECO:0000313" key="4">
    <source>
        <dbReference type="EMBL" id="SIT41068.1"/>
    </source>
</evidence>
<comment type="caution">
    <text evidence="4">The sequence shown here is derived from an EMBL/GenBank/DDBJ whole genome shotgun (WGS) entry which is preliminary data.</text>
</comment>
<dbReference type="Proteomes" id="UP000195569">
    <property type="component" value="Unassembled WGS sequence"/>
</dbReference>
<protein>
    <recommendedName>
        <fullName evidence="6">MxaA protein</fullName>
    </recommendedName>
</protein>
<sequence>MNRADVPSSMQSSRACAQRARSHFVALAAVLMIASIAGRTTHAAPATSQPTPQAPQTKPATVQQPRAFGHVLGDILTQQILFDDHGTDAALSAMPSTGRVNAWLERRPPSIRTDADGRRWLVLDYQVMNSPRAPTVTSTPPLQLRLTSGATLDIAESPLSIGPLAPLSVADAGRLATLQPDRLLPTQSTAPLERAMAVWIALTVAVLLAWLGWWIARNRRDAMRLPFAKAWARFGQHDDAALEADPDAWRGLHRALDEAAGRVVHAGSILGLTNNAPHLRELRPQIEQFFQRSSDRFFGDLPVATPFSLRELFRALYRAEKRHHR</sequence>
<proteinExistence type="predicted"/>
<evidence type="ECO:0008006" key="6">
    <source>
        <dbReference type="Google" id="ProtNLM"/>
    </source>
</evidence>
<keyword evidence="2" id="KW-0472">Membrane</keyword>
<feature type="signal peptide" evidence="3">
    <location>
        <begin position="1"/>
        <end position="43"/>
    </location>
</feature>
<feature type="chain" id="PRO_5012342748" description="MxaA protein" evidence="3">
    <location>
        <begin position="44"/>
        <end position="325"/>
    </location>
</feature>
<dbReference type="EMBL" id="CYGY02000026">
    <property type="protein sequence ID" value="SIT41068.1"/>
    <property type="molecule type" value="Genomic_DNA"/>
</dbReference>
<keyword evidence="5" id="KW-1185">Reference proteome</keyword>
<evidence type="ECO:0000256" key="2">
    <source>
        <dbReference type="SAM" id="Phobius"/>
    </source>
</evidence>
<reference evidence="4" key="1">
    <citation type="submission" date="2016-12" db="EMBL/GenBank/DDBJ databases">
        <authorList>
            <person name="Moulin L."/>
        </authorList>
    </citation>
    <scope>NUCLEOTIDE SEQUENCE [LARGE SCALE GENOMIC DNA]</scope>
    <source>
        <strain evidence="4">STM 7183</strain>
    </source>
</reference>
<keyword evidence="2" id="KW-1133">Transmembrane helix</keyword>
<gene>
    <name evidence="4" type="ORF">BN2476_260043</name>
</gene>
<evidence type="ECO:0000256" key="1">
    <source>
        <dbReference type="SAM" id="MobiDB-lite"/>
    </source>
</evidence>
<evidence type="ECO:0000256" key="3">
    <source>
        <dbReference type="SAM" id="SignalP"/>
    </source>
</evidence>
<accession>A0A1N7S117</accession>
<organism evidence="4 5">
    <name type="scientific">Paraburkholderia piptadeniae</name>
    <dbReference type="NCBI Taxonomy" id="1701573"/>
    <lineage>
        <taxon>Bacteria</taxon>
        <taxon>Pseudomonadati</taxon>
        <taxon>Pseudomonadota</taxon>
        <taxon>Betaproteobacteria</taxon>
        <taxon>Burkholderiales</taxon>
        <taxon>Burkholderiaceae</taxon>
        <taxon>Paraburkholderia</taxon>
    </lineage>
</organism>
<evidence type="ECO:0000313" key="5">
    <source>
        <dbReference type="Proteomes" id="UP000195569"/>
    </source>
</evidence>
<feature type="transmembrane region" description="Helical" evidence="2">
    <location>
        <begin position="196"/>
        <end position="216"/>
    </location>
</feature>